<protein>
    <submittedName>
        <fullName evidence="1">Nucleotidyltransferase</fullName>
    </submittedName>
</protein>
<name>A0ABX4ZTK2_9PAST</name>
<accession>A0ABX4ZTK2</accession>
<dbReference type="RefSeq" id="WP_103855182.1">
    <property type="nucleotide sequence ID" value="NZ_CBCSDH010000007.1"/>
</dbReference>
<evidence type="ECO:0000313" key="2">
    <source>
        <dbReference type="Proteomes" id="UP000237229"/>
    </source>
</evidence>
<gene>
    <name evidence="1" type="ORF">C3Z13_04865</name>
</gene>
<organism evidence="1 2">
    <name type="scientific">Avibacterium endocarditidis</name>
    <dbReference type="NCBI Taxonomy" id="380674"/>
    <lineage>
        <taxon>Bacteria</taxon>
        <taxon>Pseudomonadati</taxon>
        <taxon>Pseudomonadota</taxon>
        <taxon>Gammaproteobacteria</taxon>
        <taxon>Pasteurellales</taxon>
        <taxon>Pasteurellaceae</taxon>
        <taxon>Avibacterium</taxon>
    </lineage>
</organism>
<reference evidence="1 2" key="1">
    <citation type="submission" date="2018-02" db="EMBL/GenBank/DDBJ databases">
        <title>Classification genera of Pasteurellaceae by whole genome sequence comparison.</title>
        <authorList>
            <person name="Christensen H."/>
        </authorList>
    </citation>
    <scope>NUCLEOTIDE SEQUENCE [LARGE SCALE GENOMIC DNA]</scope>
    <source>
        <strain evidence="1 2">20186H4H1</strain>
    </source>
</reference>
<dbReference type="NCBIfam" id="TIGR01987">
    <property type="entry name" value="HI0074"/>
    <property type="match status" value="1"/>
</dbReference>
<dbReference type="SUPFAM" id="SSF81593">
    <property type="entry name" value="Nucleotidyltransferase substrate binding subunit/domain"/>
    <property type="match status" value="1"/>
</dbReference>
<sequence>MKQEIRWQQRLQNYQRALAQLSEFIQQPSLNKFEQQGLVQCFEYNYELAWRVMKDYLTYQGISDIQGSRDAIRKAFQIGLITDGQDWLDMVNDRILSVHSYNEATAAQISEKIYRTYYPLFCQFEQEMVALCQDNQENLV</sequence>
<evidence type="ECO:0000313" key="1">
    <source>
        <dbReference type="EMBL" id="POY42560.1"/>
    </source>
</evidence>
<dbReference type="EMBL" id="PQVI01000065">
    <property type="protein sequence ID" value="POY42560.1"/>
    <property type="molecule type" value="Genomic_DNA"/>
</dbReference>
<dbReference type="InterPro" id="IPR010235">
    <property type="entry name" value="HepT"/>
</dbReference>
<dbReference type="Gene3D" id="1.20.120.330">
    <property type="entry name" value="Nucleotidyltransferases domain 2"/>
    <property type="match status" value="1"/>
</dbReference>
<proteinExistence type="predicted"/>
<dbReference type="Proteomes" id="UP000237229">
    <property type="component" value="Unassembled WGS sequence"/>
</dbReference>
<comment type="caution">
    <text evidence="1">The sequence shown here is derived from an EMBL/GenBank/DDBJ whole genome shotgun (WGS) entry which is preliminary data.</text>
</comment>
<keyword evidence="2" id="KW-1185">Reference proteome</keyword>
<dbReference type="Pfam" id="PF08780">
    <property type="entry name" value="NTase_sub_bind"/>
    <property type="match status" value="1"/>
</dbReference>